<feature type="signal peptide" evidence="2">
    <location>
        <begin position="1"/>
        <end position="19"/>
    </location>
</feature>
<evidence type="ECO:0000313" key="3">
    <source>
        <dbReference type="EMBL" id="OZC05421.1"/>
    </source>
</evidence>
<feature type="chain" id="PRO_5012240823" evidence="2">
    <location>
        <begin position="20"/>
        <end position="113"/>
    </location>
</feature>
<accession>A0A238BJ61</accession>
<protein>
    <submittedName>
        <fullName evidence="3">Uncharacterized protein</fullName>
    </submittedName>
</protein>
<reference evidence="3 4" key="1">
    <citation type="submission" date="2015-12" db="EMBL/GenBank/DDBJ databases">
        <title>Draft genome of the nematode, Onchocerca flexuosa.</title>
        <authorList>
            <person name="Mitreva M."/>
        </authorList>
    </citation>
    <scope>NUCLEOTIDE SEQUENCE [LARGE SCALE GENOMIC DNA]</scope>
    <source>
        <strain evidence="3">Red Deer</strain>
    </source>
</reference>
<proteinExistence type="predicted"/>
<feature type="transmembrane region" description="Helical" evidence="1">
    <location>
        <begin position="90"/>
        <end position="108"/>
    </location>
</feature>
<gene>
    <name evidence="3" type="ORF">X798_07606</name>
</gene>
<dbReference type="Proteomes" id="UP000242913">
    <property type="component" value="Unassembled WGS sequence"/>
</dbReference>
<evidence type="ECO:0000256" key="1">
    <source>
        <dbReference type="SAM" id="Phobius"/>
    </source>
</evidence>
<keyword evidence="1" id="KW-0812">Transmembrane</keyword>
<keyword evidence="2" id="KW-0732">Signal</keyword>
<organism evidence="3 4">
    <name type="scientific">Onchocerca flexuosa</name>
    <dbReference type="NCBI Taxonomy" id="387005"/>
    <lineage>
        <taxon>Eukaryota</taxon>
        <taxon>Metazoa</taxon>
        <taxon>Ecdysozoa</taxon>
        <taxon>Nematoda</taxon>
        <taxon>Chromadorea</taxon>
        <taxon>Rhabditida</taxon>
        <taxon>Spirurina</taxon>
        <taxon>Spiruromorpha</taxon>
        <taxon>Filarioidea</taxon>
        <taxon>Onchocercidae</taxon>
        <taxon>Onchocerca</taxon>
    </lineage>
</organism>
<dbReference type="AlphaFoldDB" id="A0A238BJ61"/>
<keyword evidence="4" id="KW-1185">Reference proteome</keyword>
<sequence>MRLEWIVLLLLLVLPIMIADIDTSMRNDNSAISADQQYLTRSHRFKRATFAAVEETIVAFASALPDSFPFCPPLICCKPSRSGAGQVKEISWWLHILLVLLPMSVSWMKTMIL</sequence>
<evidence type="ECO:0000256" key="2">
    <source>
        <dbReference type="SAM" id="SignalP"/>
    </source>
</evidence>
<evidence type="ECO:0000313" key="4">
    <source>
        <dbReference type="Proteomes" id="UP000242913"/>
    </source>
</evidence>
<keyword evidence="1" id="KW-0472">Membrane</keyword>
<keyword evidence="1" id="KW-1133">Transmembrane helix</keyword>
<name>A0A238BJ61_9BILA</name>
<dbReference type="EMBL" id="KZ271172">
    <property type="protein sequence ID" value="OZC05421.1"/>
    <property type="molecule type" value="Genomic_DNA"/>
</dbReference>
<dbReference type="OrthoDB" id="10548165at2759"/>